<dbReference type="PROSITE" id="PS51643">
    <property type="entry name" value="HD_CAS3"/>
    <property type="match status" value="1"/>
</dbReference>
<comment type="caution">
    <text evidence="12">The sequence shown here is derived from an EMBL/GenBank/DDBJ whole genome shotgun (WGS) entry which is preliminary data.</text>
</comment>
<dbReference type="InterPro" id="IPR038257">
    <property type="entry name" value="CRISPR-assoc_Cas3_HD_sf"/>
</dbReference>
<gene>
    <name evidence="12" type="primary">cas3</name>
    <name evidence="12" type="ORF">J3491_10730</name>
</gene>
<dbReference type="SMART" id="SM00487">
    <property type="entry name" value="DEXDc"/>
    <property type="match status" value="1"/>
</dbReference>
<evidence type="ECO:0000256" key="6">
    <source>
        <dbReference type="ARBA" id="ARBA00022801"/>
    </source>
</evidence>
<dbReference type="PROSITE" id="PS51192">
    <property type="entry name" value="HELICASE_ATP_BIND_1"/>
    <property type="match status" value="1"/>
</dbReference>
<proteinExistence type="inferred from homology"/>
<keyword evidence="3" id="KW-0540">Nuclease</keyword>
<evidence type="ECO:0000313" key="13">
    <source>
        <dbReference type="Proteomes" id="UP000664161"/>
    </source>
</evidence>
<keyword evidence="9" id="KW-0051">Antiviral defense</keyword>
<organism evidence="12 13">
    <name type="scientific">Psychrobacter halodurans</name>
    <dbReference type="NCBI Taxonomy" id="2818439"/>
    <lineage>
        <taxon>Bacteria</taxon>
        <taxon>Pseudomonadati</taxon>
        <taxon>Pseudomonadota</taxon>
        <taxon>Gammaproteobacteria</taxon>
        <taxon>Moraxellales</taxon>
        <taxon>Moraxellaceae</taxon>
        <taxon>Psychrobacter</taxon>
    </lineage>
</organism>
<dbReference type="Pfam" id="PF18019">
    <property type="entry name" value="Cas3_HD"/>
    <property type="match status" value="1"/>
</dbReference>
<dbReference type="InterPro" id="IPR027417">
    <property type="entry name" value="P-loop_NTPase"/>
</dbReference>
<feature type="domain" description="Helicase ATP-binding" evidence="10">
    <location>
        <begin position="300"/>
        <end position="520"/>
    </location>
</feature>
<evidence type="ECO:0000256" key="1">
    <source>
        <dbReference type="ARBA" id="ARBA00006847"/>
    </source>
</evidence>
<dbReference type="GO" id="GO:0003677">
    <property type="term" value="F:DNA binding"/>
    <property type="evidence" value="ECO:0007669"/>
    <property type="project" value="InterPro"/>
</dbReference>
<feature type="domain" description="HD Cas3-type" evidence="11">
    <location>
        <begin position="19"/>
        <end position="234"/>
    </location>
</feature>
<keyword evidence="4" id="KW-0479">Metal-binding</keyword>
<dbReference type="NCBIfam" id="TIGR01587">
    <property type="entry name" value="cas3_core"/>
    <property type="match status" value="1"/>
</dbReference>
<dbReference type="InterPro" id="IPR006483">
    <property type="entry name" value="CRISPR-assoc_Cas3_HD"/>
</dbReference>
<keyword evidence="13" id="KW-1185">Reference proteome</keyword>
<dbReference type="GO" id="GO:0016787">
    <property type="term" value="F:hydrolase activity"/>
    <property type="evidence" value="ECO:0007669"/>
    <property type="project" value="UniProtKB-KW"/>
</dbReference>
<dbReference type="Proteomes" id="UP000664161">
    <property type="component" value="Unassembled WGS sequence"/>
</dbReference>
<evidence type="ECO:0000256" key="9">
    <source>
        <dbReference type="ARBA" id="ARBA00023118"/>
    </source>
</evidence>
<dbReference type="Pfam" id="PF22590">
    <property type="entry name" value="Cas3-like_C_2"/>
    <property type="match status" value="1"/>
</dbReference>
<comment type="similarity">
    <text evidence="1">In the N-terminal section; belongs to the CRISPR-associated nuclease Cas3-HD family.</text>
</comment>
<dbReference type="AlphaFoldDB" id="A0AAW4IVX4"/>
<evidence type="ECO:0000313" key="12">
    <source>
        <dbReference type="EMBL" id="MBO1517801.1"/>
    </source>
</evidence>
<evidence type="ECO:0000256" key="2">
    <source>
        <dbReference type="ARBA" id="ARBA00009046"/>
    </source>
</evidence>
<dbReference type="NCBIfam" id="TIGR01596">
    <property type="entry name" value="cas3_HD"/>
    <property type="match status" value="1"/>
</dbReference>
<dbReference type="InterPro" id="IPR006474">
    <property type="entry name" value="Helicase_Cas3_CRISPR-ass_core"/>
</dbReference>
<evidence type="ECO:0000256" key="4">
    <source>
        <dbReference type="ARBA" id="ARBA00022723"/>
    </source>
</evidence>
<dbReference type="InterPro" id="IPR050547">
    <property type="entry name" value="DEAD_box_RNA_helicases"/>
</dbReference>
<dbReference type="InterPro" id="IPR006935">
    <property type="entry name" value="Helicase/UvrB_N"/>
</dbReference>
<evidence type="ECO:0000259" key="11">
    <source>
        <dbReference type="PROSITE" id="PS51643"/>
    </source>
</evidence>
<dbReference type="EMBL" id="JAGBKN010000030">
    <property type="protein sequence ID" value="MBO1517801.1"/>
    <property type="molecule type" value="Genomic_DNA"/>
</dbReference>
<evidence type="ECO:0000256" key="3">
    <source>
        <dbReference type="ARBA" id="ARBA00022722"/>
    </source>
</evidence>
<sequence length="940" mass="106071">MMPDYYHYWGKAQPNEYLSDSPYHLLVYHSLDVAAVAHYLLHDDAPIMNDLSGYLEIPKPELRQLLCFLIGLHDLGKFASSFQGLYQPDDDTFLTKVDRSIYAYDKKHDALGWCFYQNAFLNGYLCDIDMDTRTKRQVKTGLSILFNCVLGHHGKPIQLEDKPVDAKDPLAVGVKYQHEIDPKDLQVANQWIDDLKLLFAIELPVELLADKDWHTRVKHISWQLSGVTMLADWLGSDTAYFTYQHQVMPLADYWQMTLNIAKRCVDDKGLATTLSPIPFSSVQNSFGFSPSPLQAWAESVTIHNYPQLFVLEDVTGSGKTEAALTLAHRLMGMGEVGGFYFGLPTTATSNAMFERIEKFMPTLYGKSDKQPSLVLAHGSKNMNATFRELINNANSNYSSIGHSKDTSREAAGDEISSQCHAWFASSNKRALLANIGVGTIDQALLAALPKKHQPLRLLGLHHKVLIFDEVHSADSYMFELLKSLLQVHLHQGGHAILLTATLSLDKREALAKLWLGQEAPSYVKTVAANVTQSTHFPLATHITMTPDTDMDTVVETSITSPKRVSRKLKVDFLHQSSDVIDYLVKASQNHQCAVWVRNTVTDAIVAYDELLNAGVAAENLLLFHSRFALADRSRIESTVLDWFGKHSTPAKRAGKILIATQVFQESLDADADIMVSDLCPIDYLIQRAGRLHRHRRDISGQRITDSHTTVESRPPPVLTVLAPKFSEEPSENWYSELFPKSQYVYRHLGQLWLTMRILQQQGYLDLPKDARLLIESVYAAEAQQQIPDALLADSKADMSQQKRKQHSAKDALIDWEKGYCEKSQARWFGSESAINSEANTRFQEMPTCEVVILRTDQSDDHNQIGFYADVSEFQLELSTVKIGESMADKLTEVPSQFAKQVATLKERYRGLEYKRLWLADADDKFTYDKEKGLVEINSMI</sequence>
<dbReference type="CDD" id="cd09641">
    <property type="entry name" value="Cas3''_I"/>
    <property type="match status" value="1"/>
</dbReference>
<protein>
    <submittedName>
        <fullName evidence="12">CRISPR-associated helicase Cas3</fullName>
    </submittedName>
</protein>
<evidence type="ECO:0000256" key="7">
    <source>
        <dbReference type="ARBA" id="ARBA00022806"/>
    </source>
</evidence>
<dbReference type="GO" id="GO:0005524">
    <property type="term" value="F:ATP binding"/>
    <property type="evidence" value="ECO:0007669"/>
    <property type="project" value="UniProtKB-KW"/>
</dbReference>
<accession>A0AAW4IVX4</accession>
<keyword evidence="7" id="KW-0347">Helicase</keyword>
<dbReference type="PANTHER" id="PTHR47963:SF9">
    <property type="entry name" value="CRISPR-ASSOCIATED ENDONUCLEASE_HELICASE CAS3"/>
    <property type="match status" value="1"/>
</dbReference>
<keyword evidence="5" id="KW-0547">Nucleotide-binding</keyword>
<keyword evidence="8" id="KW-0067">ATP-binding</keyword>
<dbReference type="Gene3D" id="1.10.3210.30">
    <property type="match status" value="1"/>
</dbReference>
<comment type="similarity">
    <text evidence="2">In the central section; belongs to the CRISPR-associated helicase Cas3 family.</text>
</comment>
<reference evidence="12 13" key="1">
    <citation type="submission" date="2021-03" db="EMBL/GenBank/DDBJ databases">
        <authorList>
            <person name="Shang D.-D."/>
            <person name="Du Z.-J."/>
            <person name="Chen G.-J."/>
        </authorList>
    </citation>
    <scope>NUCLEOTIDE SEQUENCE [LARGE SCALE GENOMIC DNA]</scope>
    <source>
        <strain evidence="12 13">F2608</strain>
    </source>
</reference>
<dbReference type="GO" id="GO:0003723">
    <property type="term" value="F:RNA binding"/>
    <property type="evidence" value="ECO:0007669"/>
    <property type="project" value="TreeGrafter"/>
</dbReference>
<dbReference type="GO" id="GO:0003724">
    <property type="term" value="F:RNA helicase activity"/>
    <property type="evidence" value="ECO:0007669"/>
    <property type="project" value="TreeGrafter"/>
</dbReference>
<dbReference type="GO" id="GO:0004518">
    <property type="term" value="F:nuclease activity"/>
    <property type="evidence" value="ECO:0007669"/>
    <property type="project" value="UniProtKB-KW"/>
</dbReference>
<dbReference type="InterPro" id="IPR014001">
    <property type="entry name" value="Helicase_ATP-bd"/>
</dbReference>
<dbReference type="Gene3D" id="3.40.50.300">
    <property type="entry name" value="P-loop containing nucleotide triphosphate hydrolases"/>
    <property type="match status" value="2"/>
</dbReference>
<evidence type="ECO:0000256" key="5">
    <source>
        <dbReference type="ARBA" id="ARBA00022741"/>
    </source>
</evidence>
<dbReference type="GO" id="GO:0051607">
    <property type="term" value="P:defense response to virus"/>
    <property type="evidence" value="ECO:0007669"/>
    <property type="project" value="UniProtKB-KW"/>
</dbReference>
<dbReference type="SUPFAM" id="SSF52540">
    <property type="entry name" value="P-loop containing nucleoside triphosphate hydrolases"/>
    <property type="match status" value="1"/>
</dbReference>
<dbReference type="GO" id="GO:0046872">
    <property type="term" value="F:metal ion binding"/>
    <property type="evidence" value="ECO:0007669"/>
    <property type="project" value="UniProtKB-KW"/>
</dbReference>
<dbReference type="Pfam" id="PF04851">
    <property type="entry name" value="ResIII"/>
    <property type="match status" value="1"/>
</dbReference>
<name>A0AAW4IVX4_9GAMM</name>
<dbReference type="PANTHER" id="PTHR47963">
    <property type="entry name" value="DEAD-BOX ATP-DEPENDENT RNA HELICASE 47, MITOCHONDRIAL"/>
    <property type="match status" value="1"/>
</dbReference>
<keyword evidence="6" id="KW-0378">Hydrolase</keyword>
<dbReference type="InterPro" id="IPR054712">
    <property type="entry name" value="Cas3-like_dom"/>
</dbReference>
<dbReference type="RefSeq" id="WP_207970213.1">
    <property type="nucleotide sequence ID" value="NZ_JAGBKN010000030.1"/>
</dbReference>
<evidence type="ECO:0000259" key="10">
    <source>
        <dbReference type="PROSITE" id="PS51192"/>
    </source>
</evidence>
<evidence type="ECO:0000256" key="8">
    <source>
        <dbReference type="ARBA" id="ARBA00022840"/>
    </source>
</evidence>